<reference evidence="1 2" key="1">
    <citation type="submission" date="2020-03" db="EMBL/GenBank/DDBJ databases">
        <title>Screen low temperature-resistant strains for efficient degradation of petroleum hydrocarbons under the low temperature.</title>
        <authorList>
            <person name="Wang Y."/>
            <person name="Chen J."/>
        </authorList>
    </citation>
    <scope>NUCLEOTIDE SEQUENCE [LARGE SCALE GENOMIC DNA]</scope>
    <source>
        <strain evidence="1 2">KB1</strain>
    </source>
</reference>
<proteinExistence type="predicted"/>
<gene>
    <name evidence="1" type="ORF">G9444_0418</name>
</gene>
<evidence type="ECO:0000313" key="2">
    <source>
        <dbReference type="Proteomes" id="UP000502345"/>
    </source>
</evidence>
<evidence type="ECO:0000313" key="1">
    <source>
        <dbReference type="EMBL" id="QIP37663.1"/>
    </source>
</evidence>
<dbReference type="AlphaFoldDB" id="A0A6G9CKW0"/>
<dbReference type="Proteomes" id="UP000502345">
    <property type="component" value="Chromosome"/>
</dbReference>
<dbReference type="EMBL" id="CP050124">
    <property type="protein sequence ID" value="QIP37663.1"/>
    <property type="molecule type" value="Genomic_DNA"/>
</dbReference>
<accession>A0A6G9CKW0</accession>
<name>A0A6G9CKW0_RHOER</name>
<sequence>MTDGVPISWNRMAFAINALQFCGRARLDYGRAVFVRNNFQKSVLNFAVVPN</sequence>
<organism evidence="1 2">
    <name type="scientific">Rhodococcus erythropolis</name>
    <name type="common">Arthrobacter picolinophilus</name>
    <dbReference type="NCBI Taxonomy" id="1833"/>
    <lineage>
        <taxon>Bacteria</taxon>
        <taxon>Bacillati</taxon>
        <taxon>Actinomycetota</taxon>
        <taxon>Actinomycetes</taxon>
        <taxon>Mycobacteriales</taxon>
        <taxon>Nocardiaceae</taxon>
        <taxon>Rhodococcus</taxon>
        <taxon>Rhodococcus erythropolis group</taxon>
    </lineage>
</organism>
<protein>
    <submittedName>
        <fullName evidence="1">Uncharacterized protein</fullName>
    </submittedName>
</protein>